<protein>
    <recommendedName>
        <fullName evidence="2">Urease accessory protein UreH-like transmembrane domain-containing protein</fullName>
    </recommendedName>
</protein>
<evidence type="ECO:0000313" key="4">
    <source>
        <dbReference type="Proteomes" id="UP000319627"/>
    </source>
</evidence>
<dbReference type="Pfam" id="PF13386">
    <property type="entry name" value="DsbD_2"/>
    <property type="match status" value="1"/>
</dbReference>
<evidence type="ECO:0000313" key="3">
    <source>
        <dbReference type="EMBL" id="TWH76841.1"/>
    </source>
</evidence>
<dbReference type="PANTHER" id="PTHR42208">
    <property type="entry name" value="HEAVY METAL TRANSPORTER-RELATED"/>
    <property type="match status" value="1"/>
</dbReference>
<dbReference type="InterPro" id="IPR039447">
    <property type="entry name" value="UreH-like_TM_dom"/>
</dbReference>
<feature type="transmembrane region" description="Helical" evidence="1">
    <location>
        <begin position="50"/>
        <end position="72"/>
    </location>
</feature>
<feature type="transmembrane region" description="Helical" evidence="1">
    <location>
        <begin position="134"/>
        <end position="157"/>
    </location>
</feature>
<keyword evidence="4" id="KW-1185">Reference proteome</keyword>
<organism evidence="3 4">
    <name type="scientific">Azomonas agilis</name>
    <dbReference type="NCBI Taxonomy" id="116849"/>
    <lineage>
        <taxon>Bacteria</taxon>
        <taxon>Pseudomonadati</taxon>
        <taxon>Pseudomonadota</taxon>
        <taxon>Gammaproteobacteria</taxon>
        <taxon>Pseudomonadales</taxon>
        <taxon>Pseudomonadaceae</taxon>
        <taxon>Azomonas</taxon>
    </lineage>
</organism>
<dbReference type="PANTHER" id="PTHR42208:SF1">
    <property type="entry name" value="HEAVY METAL TRANSPORTER"/>
    <property type="match status" value="1"/>
</dbReference>
<feature type="transmembrane region" description="Helical" evidence="1">
    <location>
        <begin position="26"/>
        <end position="44"/>
    </location>
</feature>
<feature type="domain" description="Urease accessory protein UreH-like transmembrane" evidence="2">
    <location>
        <begin position="5"/>
        <end position="183"/>
    </location>
</feature>
<evidence type="ECO:0000259" key="2">
    <source>
        <dbReference type="Pfam" id="PF13386"/>
    </source>
</evidence>
<sequence length="198" mass="21952">MAALSTQSAAHPNRLLFLLSYNLGRICSYAVAGLLMGSLGWVIANSPAALLLRTLAALLLIGMGLYMAGWGVPLKYLEQLGHKLWRYLQPFAARVLPIRSLSRAFIAGMLWGWLPCGLVYSSLLWAASQGDSRYSLWLMLAFGLGTCPALLVTGFAAERLKYWLQQKKLRWAAGLLIIIFGLWSLPEWPHQHGLMGHE</sequence>
<feature type="transmembrane region" description="Helical" evidence="1">
    <location>
        <begin position="169"/>
        <end position="186"/>
    </location>
</feature>
<feature type="transmembrane region" description="Helical" evidence="1">
    <location>
        <begin position="104"/>
        <end position="128"/>
    </location>
</feature>
<accession>A0A562J0M2</accession>
<keyword evidence="1" id="KW-0812">Transmembrane</keyword>
<name>A0A562J0M2_9GAMM</name>
<dbReference type="AlphaFoldDB" id="A0A562J0M2"/>
<gene>
    <name evidence="3" type="ORF">LX59_00886</name>
</gene>
<reference evidence="3 4" key="1">
    <citation type="submission" date="2019-07" db="EMBL/GenBank/DDBJ databases">
        <title>Genomic Encyclopedia of Type Strains, Phase I: the one thousand microbial genomes (KMG-I) project.</title>
        <authorList>
            <person name="Kyrpides N."/>
        </authorList>
    </citation>
    <scope>NUCLEOTIDE SEQUENCE [LARGE SCALE GENOMIC DNA]</scope>
    <source>
        <strain evidence="3 4">DSM 375</strain>
    </source>
</reference>
<proteinExistence type="predicted"/>
<dbReference type="Proteomes" id="UP000319627">
    <property type="component" value="Unassembled WGS sequence"/>
</dbReference>
<keyword evidence="1" id="KW-0472">Membrane</keyword>
<dbReference type="EMBL" id="VLKG01000002">
    <property type="protein sequence ID" value="TWH76841.1"/>
    <property type="molecule type" value="Genomic_DNA"/>
</dbReference>
<comment type="caution">
    <text evidence="3">The sequence shown here is derived from an EMBL/GenBank/DDBJ whole genome shotgun (WGS) entry which is preliminary data.</text>
</comment>
<keyword evidence="1" id="KW-1133">Transmembrane helix</keyword>
<evidence type="ECO:0000256" key="1">
    <source>
        <dbReference type="SAM" id="Phobius"/>
    </source>
</evidence>